<evidence type="ECO:0000256" key="20">
    <source>
        <dbReference type="ARBA" id="ARBA00047578"/>
    </source>
</evidence>
<evidence type="ECO:0000256" key="28">
    <source>
        <dbReference type="ARBA" id="ARBA00048420"/>
    </source>
</evidence>
<comment type="catalytic activity">
    <reaction evidence="5">
        <text>(3R)-hydroxydodecanoyl-[ACP] = (2E)-dodecenoyl-[ACP] + H2O</text>
        <dbReference type="Rhea" id="RHEA:41876"/>
        <dbReference type="Rhea" id="RHEA-COMP:9642"/>
        <dbReference type="Rhea" id="RHEA-COMP:9643"/>
        <dbReference type="ChEBI" id="CHEBI:15377"/>
        <dbReference type="ChEBI" id="CHEBI:78470"/>
        <dbReference type="ChEBI" id="CHEBI:78472"/>
    </reaction>
    <physiologicalReaction direction="left-to-right" evidence="5">
        <dbReference type="Rhea" id="RHEA:41877"/>
    </physiologicalReaction>
</comment>
<evidence type="ECO:0000256" key="12">
    <source>
        <dbReference type="ARBA" id="ARBA00023402"/>
    </source>
</evidence>
<dbReference type="Gene3D" id="3.10.129.110">
    <property type="entry name" value="Polyketide synthase dehydratase"/>
    <property type="match status" value="1"/>
</dbReference>
<evidence type="ECO:0000256" key="37">
    <source>
        <dbReference type="ARBA" id="ARBA00049171"/>
    </source>
</evidence>
<name>A0A8B8FYR2_9HEMI</name>
<comment type="catalytic activity">
    <reaction evidence="42">
        <text>(2E)-decenoyl-[ACP] + NADPH + H(+) = decanoyl-[ACP] + NADP(+)</text>
        <dbReference type="Rhea" id="RHEA:41864"/>
        <dbReference type="Rhea" id="RHEA-COMP:9639"/>
        <dbReference type="Rhea" id="RHEA-COMP:9640"/>
        <dbReference type="ChEBI" id="CHEBI:15378"/>
        <dbReference type="ChEBI" id="CHEBI:57783"/>
        <dbReference type="ChEBI" id="CHEBI:58349"/>
        <dbReference type="ChEBI" id="CHEBI:78467"/>
        <dbReference type="ChEBI" id="CHEBI:78468"/>
    </reaction>
    <physiologicalReaction direction="left-to-right" evidence="42">
        <dbReference type="Rhea" id="RHEA:41865"/>
    </physiologicalReaction>
</comment>
<comment type="catalytic activity">
    <reaction evidence="37">
        <text>(2E)-tetradecenoyl-[ACP] + NADPH + H(+) = tetradecanoyl-[ACP] + NADP(+)</text>
        <dbReference type="Rhea" id="RHEA:41896"/>
        <dbReference type="Rhea" id="RHEA-COMP:9647"/>
        <dbReference type="Rhea" id="RHEA-COMP:9648"/>
        <dbReference type="ChEBI" id="CHEBI:15378"/>
        <dbReference type="ChEBI" id="CHEBI:57783"/>
        <dbReference type="ChEBI" id="CHEBI:58349"/>
        <dbReference type="ChEBI" id="CHEBI:78475"/>
        <dbReference type="ChEBI" id="CHEBI:78477"/>
    </reaction>
    <physiologicalReaction direction="left-to-right" evidence="37">
        <dbReference type="Rhea" id="RHEA:41897"/>
    </physiologicalReaction>
</comment>
<evidence type="ECO:0000256" key="27">
    <source>
        <dbReference type="ARBA" id="ARBA00048289"/>
    </source>
</evidence>
<comment type="catalytic activity">
    <reaction evidence="25">
        <text>hexadecanoyl-[ACP] + malonyl-[ACP] + H(+) = 3-oxooctadecanoyl-[ACP] + holo-[ACP] + CO2</text>
        <dbReference type="Rhea" id="RHEA:41916"/>
        <dbReference type="Rhea" id="RHEA-COMP:9623"/>
        <dbReference type="Rhea" id="RHEA-COMP:9652"/>
        <dbReference type="Rhea" id="RHEA-COMP:9653"/>
        <dbReference type="Rhea" id="RHEA-COMP:9685"/>
        <dbReference type="ChEBI" id="CHEBI:15378"/>
        <dbReference type="ChEBI" id="CHEBI:16526"/>
        <dbReference type="ChEBI" id="CHEBI:64479"/>
        <dbReference type="ChEBI" id="CHEBI:78449"/>
        <dbReference type="ChEBI" id="CHEBI:78483"/>
        <dbReference type="ChEBI" id="CHEBI:78487"/>
    </reaction>
    <physiologicalReaction direction="left-to-right" evidence="25">
        <dbReference type="Rhea" id="RHEA:41917"/>
    </physiologicalReaction>
</comment>
<evidence type="ECO:0000259" key="44">
    <source>
        <dbReference type="PROSITE" id="PS52004"/>
    </source>
</evidence>
<comment type="catalytic activity">
    <reaction evidence="29">
        <text>a fatty acyl-[ACP] + malonyl-[ACP] + H(+) = a 3-oxoacyl-[ACP] + holo-[ACP] + CO2</text>
        <dbReference type="Rhea" id="RHEA:22836"/>
        <dbReference type="Rhea" id="RHEA-COMP:9623"/>
        <dbReference type="Rhea" id="RHEA-COMP:9685"/>
        <dbReference type="Rhea" id="RHEA-COMP:9916"/>
        <dbReference type="Rhea" id="RHEA-COMP:14125"/>
        <dbReference type="ChEBI" id="CHEBI:15378"/>
        <dbReference type="ChEBI" id="CHEBI:16526"/>
        <dbReference type="ChEBI" id="CHEBI:64479"/>
        <dbReference type="ChEBI" id="CHEBI:78449"/>
        <dbReference type="ChEBI" id="CHEBI:78776"/>
        <dbReference type="ChEBI" id="CHEBI:138651"/>
        <dbReference type="EC" id="2.3.1.41"/>
    </reaction>
    <physiologicalReaction direction="left-to-right" evidence="29">
        <dbReference type="Rhea" id="RHEA:22837"/>
    </physiologicalReaction>
</comment>
<evidence type="ECO:0000256" key="41">
    <source>
        <dbReference type="ARBA" id="ARBA00049449"/>
    </source>
</evidence>
<keyword evidence="3" id="KW-0663">Pyridoxal phosphate</keyword>
<reference evidence="46" key="1">
    <citation type="submission" date="2025-08" db="UniProtKB">
        <authorList>
            <consortium name="RefSeq"/>
        </authorList>
    </citation>
    <scope>IDENTIFICATION</scope>
    <source>
        <tissue evidence="46">Whole body</tissue>
    </source>
</reference>
<evidence type="ECO:0000256" key="33">
    <source>
        <dbReference type="ARBA" id="ARBA00048704"/>
    </source>
</evidence>
<evidence type="ECO:0000313" key="46">
    <source>
        <dbReference type="RefSeq" id="XP_025415663.1"/>
    </source>
</evidence>
<dbReference type="CDD" id="cd05195">
    <property type="entry name" value="enoyl_red"/>
    <property type="match status" value="1"/>
</dbReference>
<evidence type="ECO:0000256" key="30">
    <source>
        <dbReference type="ARBA" id="ARBA00048571"/>
    </source>
</evidence>
<dbReference type="GO" id="GO:0006633">
    <property type="term" value="P:fatty acid biosynthetic process"/>
    <property type="evidence" value="ECO:0007669"/>
    <property type="project" value="UniProtKB-UniPathway"/>
</dbReference>
<dbReference type="InterPro" id="IPR050091">
    <property type="entry name" value="PKS_NRPS_Biosynth_Enz"/>
</dbReference>
<evidence type="ECO:0000256" key="23">
    <source>
        <dbReference type="ARBA" id="ARBA00047953"/>
    </source>
</evidence>
<evidence type="ECO:0000256" key="14">
    <source>
        <dbReference type="ARBA" id="ARBA00047300"/>
    </source>
</evidence>
<evidence type="ECO:0000256" key="11">
    <source>
        <dbReference type="ARBA" id="ARBA00023401"/>
    </source>
</evidence>
<comment type="catalytic activity">
    <reaction evidence="40">
        <text>3-oxooctanoyl-[ACP] + NADPH + H(+) = (3R)-hydroxyoctanoyl-[ACP] + NADP(+)</text>
        <dbReference type="Rhea" id="RHEA:41840"/>
        <dbReference type="Rhea" id="RHEA-COMP:9633"/>
        <dbReference type="Rhea" id="RHEA-COMP:9634"/>
        <dbReference type="ChEBI" id="CHEBI:15378"/>
        <dbReference type="ChEBI" id="CHEBI:57783"/>
        <dbReference type="ChEBI" id="CHEBI:58349"/>
        <dbReference type="ChEBI" id="CHEBI:78460"/>
        <dbReference type="ChEBI" id="CHEBI:78461"/>
    </reaction>
    <physiologicalReaction direction="left-to-right" evidence="40">
        <dbReference type="Rhea" id="RHEA:41841"/>
    </physiologicalReaction>
</comment>
<evidence type="ECO:0000256" key="42">
    <source>
        <dbReference type="ARBA" id="ARBA00049521"/>
    </source>
</evidence>
<evidence type="ECO:0000256" key="16">
    <source>
        <dbReference type="ARBA" id="ARBA00047400"/>
    </source>
</evidence>
<comment type="catalytic activity">
    <reaction evidence="15">
        <text>hexanoyl-[ACP] + malonyl-[ACP] + H(+) = 3-oxooctanoyl-[ACP] + holo-[ACP] + CO2</text>
        <dbReference type="Rhea" id="RHEA:41836"/>
        <dbReference type="Rhea" id="RHEA-COMP:9623"/>
        <dbReference type="Rhea" id="RHEA-COMP:9632"/>
        <dbReference type="Rhea" id="RHEA-COMP:9633"/>
        <dbReference type="Rhea" id="RHEA-COMP:9685"/>
        <dbReference type="ChEBI" id="CHEBI:15378"/>
        <dbReference type="ChEBI" id="CHEBI:16526"/>
        <dbReference type="ChEBI" id="CHEBI:64479"/>
        <dbReference type="ChEBI" id="CHEBI:78449"/>
        <dbReference type="ChEBI" id="CHEBI:78459"/>
        <dbReference type="ChEBI" id="CHEBI:78460"/>
    </reaction>
    <physiologicalReaction direction="left-to-right" evidence="15">
        <dbReference type="Rhea" id="RHEA:41837"/>
    </physiologicalReaction>
</comment>
<dbReference type="PROSITE" id="PS52004">
    <property type="entry name" value="KS3_2"/>
    <property type="match status" value="1"/>
</dbReference>
<evidence type="ECO:0000256" key="21">
    <source>
        <dbReference type="ARBA" id="ARBA00047810"/>
    </source>
</evidence>
<dbReference type="GeneID" id="112687264"/>
<evidence type="ECO:0000313" key="45">
    <source>
        <dbReference type="Proteomes" id="UP000694846"/>
    </source>
</evidence>
<comment type="catalytic activity">
    <reaction evidence="24">
        <text>acetyl-[ACP] + malonyl-[ACP] + H(+) = 3-oxobutanoyl-[ACP] + holo-[ACP] + CO2</text>
        <dbReference type="Rhea" id="RHEA:41800"/>
        <dbReference type="Rhea" id="RHEA-COMP:9621"/>
        <dbReference type="Rhea" id="RHEA-COMP:9623"/>
        <dbReference type="Rhea" id="RHEA-COMP:9625"/>
        <dbReference type="Rhea" id="RHEA-COMP:9685"/>
        <dbReference type="ChEBI" id="CHEBI:15378"/>
        <dbReference type="ChEBI" id="CHEBI:16526"/>
        <dbReference type="ChEBI" id="CHEBI:64479"/>
        <dbReference type="ChEBI" id="CHEBI:78446"/>
        <dbReference type="ChEBI" id="CHEBI:78449"/>
        <dbReference type="ChEBI" id="CHEBI:78450"/>
    </reaction>
    <physiologicalReaction direction="left-to-right" evidence="24">
        <dbReference type="Rhea" id="RHEA:41801"/>
    </physiologicalReaction>
</comment>
<gene>
    <name evidence="46" type="primary">LOC112687264</name>
</gene>
<dbReference type="SUPFAM" id="SSF55048">
    <property type="entry name" value="Probable ACP-binding domain of malonyl-CoA ACP transacylase"/>
    <property type="match status" value="1"/>
</dbReference>
<evidence type="ECO:0000256" key="15">
    <source>
        <dbReference type="ARBA" id="ARBA00047394"/>
    </source>
</evidence>
<comment type="catalytic activity">
    <reaction evidence="35">
        <text>(2E)-octadecenoyl-[ACP] + NADPH + H(+) = octadecanoyl-[ACP] + NADP(+)</text>
        <dbReference type="Rhea" id="RHEA:41928"/>
        <dbReference type="Rhea" id="RHEA-COMP:9655"/>
        <dbReference type="Rhea" id="RHEA-COMP:9656"/>
        <dbReference type="ChEBI" id="CHEBI:15378"/>
        <dbReference type="ChEBI" id="CHEBI:57783"/>
        <dbReference type="ChEBI" id="CHEBI:58349"/>
        <dbReference type="ChEBI" id="CHEBI:78489"/>
        <dbReference type="ChEBI" id="CHEBI:78495"/>
    </reaction>
    <physiologicalReaction direction="left-to-right" evidence="35">
        <dbReference type="Rhea" id="RHEA:41929"/>
    </physiologicalReaction>
</comment>
<comment type="catalytic activity">
    <reaction evidence="7">
        <text>(3R)-hydroxydecanoyl-[ACP] = (2E)-decenoyl-[ACP] + H2O</text>
        <dbReference type="Rhea" id="RHEA:41860"/>
        <dbReference type="Rhea" id="RHEA-COMP:9638"/>
        <dbReference type="Rhea" id="RHEA-COMP:9639"/>
        <dbReference type="ChEBI" id="CHEBI:15377"/>
        <dbReference type="ChEBI" id="CHEBI:78466"/>
        <dbReference type="ChEBI" id="CHEBI:78467"/>
    </reaction>
    <physiologicalReaction direction="left-to-right" evidence="7">
        <dbReference type="Rhea" id="RHEA:41861"/>
    </physiologicalReaction>
</comment>
<comment type="catalytic activity">
    <reaction evidence="41">
        <text>butanoyl-[ACP] + malonyl-[ACP] + H(+) = 3-oxohexanoyl-[ACP] + holo-[ACP] + CO2</text>
        <dbReference type="Rhea" id="RHEA:41820"/>
        <dbReference type="Rhea" id="RHEA-COMP:9623"/>
        <dbReference type="Rhea" id="RHEA-COMP:9628"/>
        <dbReference type="Rhea" id="RHEA-COMP:9629"/>
        <dbReference type="Rhea" id="RHEA-COMP:9685"/>
        <dbReference type="ChEBI" id="CHEBI:15378"/>
        <dbReference type="ChEBI" id="CHEBI:16526"/>
        <dbReference type="ChEBI" id="CHEBI:64479"/>
        <dbReference type="ChEBI" id="CHEBI:78449"/>
        <dbReference type="ChEBI" id="CHEBI:78454"/>
        <dbReference type="ChEBI" id="CHEBI:78456"/>
    </reaction>
    <physiologicalReaction direction="left-to-right" evidence="41">
        <dbReference type="Rhea" id="RHEA:41821"/>
    </physiologicalReaction>
</comment>
<evidence type="ECO:0000256" key="19">
    <source>
        <dbReference type="ARBA" id="ARBA00047500"/>
    </source>
</evidence>
<dbReference type="InterPro" id="IPR016035">
    <property type="entry name" value="Acyl_Trfase/lysoPLipase"/>
</dbReference>
<comment type="catalytic activity">
    <reaction evidence="22">
        <text>(2E)-hexenoyl-[ACP] + NADPH + H(+) = hexanoyl-[ACP] + NADP(+)</text>
        <dbReference type="Rhea" id="RHEA:41832"/>
        <dbReference type="Rhea" id="RHEA-COMP:9631"/>
        <dbReference type="Rhea" id="RHEA-COMP:9632"/>
        <dbReference type="ChEBI" id="CHEBI:15378"/>
        <dbReference type="ChEBI" id="CHEBI:57783"/>
        <dbReference type="ChEBI" id="CHEBI:58349"/>
        <dbReference type="ChEBI" id="CHEBI:78458"/>
        <dbReference type="ChEBI" id="CHEBI:78459"/>
    </reaction>
    <physiologicalReaction direction="left-to-right" evidence="22">
        <dbReference type="Rhea" id="RHEA:41833"/>
    </physiologicalReaction>
</comment>
<comment type="catalytic activity">
    <reaction evidence="30">
        <text>3-oxohexanoyl-[ACP] + NADPH + H(+) = (3R)-hydroxyhexanoyl-[ACP] + NADP(+)</text>
        <dbReference type="Rhea" id="RHEA:41824"/>
        <dbReference type="Rhea" id="RHEA-COMP:9629"/>
        <dbReference type="Rhea" id="RHEA-COMP:9630"/>
        <dbReference type="ChEBI" id="CHEBI:15378"/>
        <dbReference type="ChEBI" id="CHEBI:57783"/>
        <dbReference type="ChEBI" id="CHEBI:58349"/>
        <dbReference type="ChEBI" id="CHEBI:78456"/>
        <dbReference type="ChEBI" id="CHEBI:78457"/>
    </reaction>
    <physiologicalReaction direction="left-to-right" evidence="30">
        <dbReference type="Rhea" id="RHEA:41825"/>
    </physiologicalReaction>
</comment>
<dbReference type="InterPro" id="IPR014030">
    <property type="entry name" value="Ketoacyl_synth_N"/>
</dbReference>
<comment type="pathway">
    <text evidence="1">Lipid metabolism.</text>
</comment>
<evidence type="ECO:0000256" key="1">
    <source>
        <dbReference type="ARBA" id="ARBA00005189"/>
    </source>
</evidence>
<dbReference type="InterPro" id="IPR020841">
    <property type="entry name" value="PKS_Beta-ketoAc_synthase_dom"/>
</dbReference>
<evidence type="ECO:0000256" key="34">
    <source>
        <dbReference type="ARBA" id="ARBA00048935"/>
    </source>
</evidence>
<evidence type="ECO:0000256" key="18">
    <source>
        <dbReference type="ARBA" id="ARBA00047451"/>
    </source>
</evidence>
<evidence type="ECO:0000256" key="29">
    <source>
        <dbReference type="ARBA" id="ARBA00048506"/>
    </source>
</evidence>
<dbReference type="InterPro" id="IPR001227">
    <property type="entry name" value="Ac_transferase_dom_sf"/>
</dbReference>
<dbReference type="Pfam" id="PF16197">
    <property type="entry name" value="KAsynt_C_assoc"/>
    <property type="match status" value="1"/>
</dbReference>
<dbReference type="InterPro" id="IPR001031">
    <property type="entry name" value="Thioesterase"/>
</dbReference>
<dbReference type="Gene3D" id="3.40.366.10">
    <property type="entry name" value="Malonyl-Coenzyme A Acyl Carrier Protein, domain 2"/>
    <property type="match status" value="1"/>
</dbReference>
<dbReference type="InterPro" id="IPR032821">
    <property type="entry name" value="PKS_assoc"/>
</dbReference>
<accession>A0A8B8FYR2</accession>
<evidence type="ECO:0000256" key="5">
    <source>
        <dbReference type="ARBA" id="ARBA00023351"/>
    </source>
</evidence>
<evidence type="ECO:0000256" key="6">
    <source>
        <dbReference type="ARBA" id="ARBA00023373"/>
    </source>
</evidence>
<comment type="catalytic activity">
    <reaction evidence="17">
        <text>3-oxodecanoyl-[ACP] + NADPH + H(+) = (3R)-hydroxydecanoyl-[ACP] + NADP(+)</text>
        <dbReference type="Rhea" id="RHEA:41856"/>
        <dbReference type="Rhea" id="RHEA-COMP:9637"/>
        <dbReference type="Rhea" id="RHEA-COMP:9638"/>
        <dbReference type="ChEBI" id="CHEBI:15378"/>
        <dbReference type="ChEBI" id="CHEBI:57783"/>
        <dbReference type="ChEBI" id="CHEBI:58349"/>
        <dbReference type="ChEBI" id="CHEBI:78464"/>
        <dbReference type="ChEBI" id="CHEBI:78466"/>
    </reaction>
    <physiologicalReaction direction="left-to-right" evidence="17">
        <dbReference type="Rhea" id="RHEA:41857"/>
    </physiologicalReaction>
</comment>
<evidence type="ECO:0000256" key="25">
    <source>
        <dbReference type="ARBA" id="ARBA00048051"/>
    </source>
</evidence>
<evidence type="ECO:0000256" key="40">
    <source>
        <dbReference type="ARBA" id="ARBA00049422"/>
    </source>
</evidence>
<dbReference type="Gene3D" id="3.40.50.1820">
    <property type="entry name" value="alpha/beta hydrolase"/>
    <property type="match status" value="1"/>
</dbReference>
<evidence type="ECO:0000256" key="3">
    <source>
        <dbReference type="ARBA" id="ARBA00022898"/>
    </source>
</evidence>
<comment type="catalytic activity">
    <reaction evidence="12">
        <text>(3R)-hydroxybutanoyl-[ACP] = (2E)-butenoyl-[ACP] + H2O</text>
        <dbReference type="Rhea" id="RHEA:41808"/>
        <dbReference type="Rhea" id="RHEA-COMP:9626"/>
        <dbReference type="Rhea" id="RHEA-COMP:9627"/>
        <dbReference type="ChEBI" id="CHEBI:15377"/>
        <dbReference type="ChEBI" id="CHEBI:78451"/>
        <dbReference type="ChEBI" id="CHEBI:78453"/>
    </reaction>
    <physiologicalReaction direction="left-to-right" evidence="12">
        <dbReference type="Rhea" id="RHEA:41809"/>
    </physiologicalReaction>
</comment>
<dbReference type="GO" id="GO:0019171">
    <property type="term" value="F:(3R)-hydroxyacyl-[acyl-carrier-protein] dehydratase activity"/>
    <property type="evidence" value="ECO:0007669"/>
    <property type="project" value="UniProtKB-EC"/>
</dbReference>
<dbReference type="SMART" id="SM00829">
    <property type="entry name" value="PKS_ER"/>
    <property type="match status" value="1"/>
</dbReference>
<organism evidence="45 46">
    <name type="scientific">Sipha flava</name>
    <name type="common">yellow sugarcane aphid</name>
    <dbReference type="NCBI Taxonomy" id="143950"/>
    <lineage>
        <taxon>Eukaryota</taxon>
        <taxon>Metazoa</taxon>
        <taxon>Ecdysozoa</taxon>
        <taxon>Arthropoda</taxon>
        <taxon>Hexapoda</taxon>
        <taxon>Insecta</taxon>
        <taxon>Pterygota</taxon>
        <taxon>Neoptera</taxon>
        <taxon>Paraneoptera</taxon>
        <taxon>Hemiptera</taxon>
        <taxon>Sternorrhyncha</taxon>
        <taxon>Aphidomorpha</taxon>
        <taxon>Aphidoidea</taxon>
        <taxon>Aphididae</taxon>
        <taxon>Sipha</taxon>
    </lineage>
</organism>
<evidence type="ECO:0000256" key="22">
    <source>
        <dbReference type="ARBA" id="ARBA00047897"/>
    </source>
</evidence>
<keyword evidence="2" id="KW-0702">S-nitrosylation</keyword>
<sequence length="2096" mass="235343">MARNMEVKEENFEVVISGVGGKFPMSENMEHLRINLNNKVNMVTENDCRWNKDDWPGVPAATGKISVTQKLDDTFIGVNSRIIKAMDPLTRCLLERVYEAIMDAGLNPKYLYGSKSSVYTASCVSDSEAIGCDDKLTTPFWLLAHVRALLANRVSNLLNLQGPSYTIDSSWIGGIEILKQAADDVAKGRVETALVGVTNIIWHPDMAKHWIGLEKLSVDGICRSFDENASGYGRSEGVVVLLLQRSTEALRSYGTIVHVDARICMEKAVNLIRPSEDSIREFLKSFYENCKVSPASVSYLEADGSACKYYEEKELNVSSQIFCENQRTSPLPIGSIKSNLGHTEGASSLISVVKALITLDSGIIPPNINFQSPNNKIEALKNKTMKVVTEPTKLDGPIIATTTLGMPSSIGHVLLKQNPKTKEYSQLGPSQRLILLSSRTEKGISEAIDRVTSLPRDDEYLGLIQNVFKDNIVGHFHRGYAIVNSGSSPSIGLQEINEMNRPVWFVFAGMGSQWPGMASDLMEIPCFAESVKQCDKYLRPIGYDIVDIITNKDPEILKKKPTVAFLAIATIHIAFVDLLTKLGIRPDGMFGHSLGENGCSYADGCFNKYETLMAAYSRGKVSEFLMPEKGLMASVGLNYQNIPDLPPSIDIGCHNSENNVTLSGPAEDMEIYLETLKKQNIFVKTVNSNGIAYHSRMVRKQAEFVKKFIDKAVPNPKKRSSKWLSTSVPEENWNSDLAQWSSGQYHANNFKSTVYFSEICKKVPKNVIVIEIAPHGLFQGILKSSLDSSCKILSVSKRGSESPLKYFLKTLGELYSSGLQLDLSAIYPLPEFPVSRGTPSITPLIYWNHEETWPINTHYGSSKIDYKEVCLRDKTSRHLLGHKVHGEVVVPLSFIITEVLRTLEKKPSIFQGKQCQAVFENVFVHTPLISSAEESNGFYSHIQIGTGNFEVIENDNVLISGLIYMDDKNHLISPEPPTAYDVNIEDEWIPDNEVYRIFAENNIYFSNPYSTIQKILIHDKGLLANIIWNNDFNINLNSMMQLKMFSDVQSYHDLPLLPSWFRSLVIDKEKIKTITHGSMVYITFDTRTNVVRGPGVEIEILKNSVFPTICPAPINLNIQKVQFVDQSNPKIHNFTQFLSICLQLVKNTFQTSSKLRTKLKINDTKFIEPFQKVFEVQPFLKADVQEHSNVQITDLESNDTLLLVTEHLNEKLNKEIKMCAGRVFVLIKELIIDDNYTTVIQYEHNGSMYRLITRAMKLPNKILEVTTKNSAWKDNIEQGLKILTSNMSPIVLIKIDSDSCLQVVQEIENIKSPLGFRYVVQFDSAQPFDLTKTLFREQLFKGLRQNILKNNSWGNYNILPLNDKPSTGLDDIDLQKYIHNGSDLTIKYIESFKTDIMAEEVCTQYSGVDNEGRNVIGLSKFNIKTKLFEIDDILKWYVNSEFTLQEAAKFPLAYSMAYYCLVIKARVKTGDSVLIHDACSLDGQAFVRVAQSFNCNIYVTTYNNEQSEFLKSIFPKLNSGNILDINNNKFEVQLLSQTKEKGCDIVIHALPTEFLGASFQCVNKFGAFIHIGSQDVDVHTQIGTYSFLYNVTLYGVNDLLHVLNSSAEMKNHLKHLIENGIKAKTVCRLYDKATITSTSSTNVHSLEKRIIPIESNNLDPRFVKKDKSYVIIGSMTNLWINTVNWLLEQDAKKLIFIISGTAAVMKRSQKIIYSLIQKYCDVSFIMTSVERFNTIRNGENVLREFTSYTKIEAIFCVEMSDSKLKNIDSACRNVLPDLKHFICIQSDADGVCESRNNANSNCINLQCDKSIRKPEIILKYMNKLIESLEDSKPVTVVVSDSLKPKENLNTLSEYLPQTVDELLGLSVDLPEYPQFDKCVSKGLPNTGNDGGLLPVFIIPGLGLPQIEPFTKKIMHPVFCAKFPSYVDSVENAALGLLWPLKQIQSEGPYTIVGESWGGTIAVELAKIIEGFGETVNLLLLDGCPSDIKKRLQLLDNIDFELLSENSKKKEEINSSIDVLMNQLKALKKFIPNNTQLAANTIIARPSNSDVLDSCINFEKNHCGKLTVQISKKTSYNEFVNSLEAATIVNENASFKW</sequence>
<dbReference type="SUPFAM" id="SSF51735">
    <property type="entry name" value="NAD(P)-binding Rossmann-fold domains"/>
    <property type="match status" value="1"/>
</dbReference>
<comment type="catalytic activity">
    <reaction evidence="33">
        <text>hexadecanoyl-[ACP] + H2O = hexadecanoate + holo-[ACP] + H(+)</text>
        <dbReference type="Rhea" id="RHEA:41932"/>
        <dbReference type="Rhea" id="RHEA-COMP:9652"/>
        <dbReference type="Rhea" id="RHEA-COMP:9685"/>
        <dbReference type="ChEBI" id="CHEBI:7896"/>
        <dbReference type="ChEBI" id="CHEBI:15377"/>
        <dbReference type="ChEBI" id="CHEBI:15378"/>
        <dbReference type="ChEBI" id="CHEBI:64479"/>
        <dbReference type="ChEBI" id="CHEBI:78483"/>
        <dbReference type="EC" id="3.1.2.14"/>
    </reaction>
    <physiologicalReaction direction="left-to-right" evidence="33">
        <dbReference type="Rhea" id="RHEA:41933"/>
    </physiologicalReaction>
</comment>
<evidence type="ECO:0000256" key="10">
    <source>
        <dbReference type="ARBA" id="ARBA00023399"/>
    </source>
</evidence>
<proteinExistence type="predicted"/>
<dbReference type="Pfam" id="PF00109">
    <property type="entry name" value="ketoacyl-synt"/>
    <property type="match status" value="1"/>
</dbReference>
<dbReference type="UniPathway" id="UPA00094"/>
<dbReference type="RefSeq" id="XP_025415663.1">
    <property type="nucleotide sequence ID" value="XM_025559878.1"/>
</dbReference>
<dbReference type="InterPro" id="IPR016039">
    <property type="entry name" value="Thiolase-like"/>
</dbReference>
<comment type="catalytic activity">
    <reaction evidence="16">
        <text>a (3R)-hydroxyacyl-[ACP] + NADP(+) = a 3-oxoacyl-[ACP] + NADPH + H(+)</text>
        <dbReference type="Rhea" id="RHEA:17397"/>
        <dbReference type="Rhea" id="RHEA-COMP:9916"/>
        <dbReference type="Rhea" id="RHEA-COMP:9945"/>
        <dbReference type="ChEBI" id="CHEBI:15378"/>
        <dbReference type="ChEBI" id="CHEBI:57783"/>
        <dbReference type="ChEBI" id="CHEBI:58349"/>
        <dbReference type="ChEBI" id="CHEBI:78776"/>
        <dbReference type="ChEBI" id="CHEBI:78827"/>
        <dbReference type="EC" id="1.1.1.100"/>
    </reaction>
    <physiologicalReaction direction="right-to-left" evidence="16">
        <dbReference type="Rhea" id="RHEA:17399"/>
    </physiologicalReaction>
</comment>
<protein>
    <submittedName>
        <fullName evidence="46">Fatty acid synthase-like isoform X1</fullName>
    </submittedName>
</protein>
<dbReference type="Gene3D" id="3.40.50.720">
    <property type="entry name" value="NAD(P)-binding Rossmann-like Domain"/>
    <property type="match status" value="1"/>
</dbReference>
<evidence type="ECO:0000256" key="31">
    <source>
        <dbReference type="ARBA" id="ARBA00048650"/>
    </source>
</evidence>
<comment type="catalytic activity">
    <reaction evidence="18">
        <text>tetradecanoyl-[ACP] + malonyl-[ACP] + H(+) = 3-oxohexadecanoyl-[ACP] + holo-[ACP] + CO2</text>
        <dbReference type="Rhea" id="RHEA:41900"/>
        <dbReference type="Rhea" id="RHEA-COMP:9623"/>
        <dbReference type="Rhea" id="RHEA-COMP:9648"/>
        <dbReference type="Rhea" id="RHEA-COMP:9649"/>
        <dbReference type="Rhea" id="RHEA-COMP:9685"/>
        <dbReference type="ChEBI" id="CHEBI:15378"/>
        <dbReference type="ChEBI" id="CHEBI:16526"/>
        <dbReference type="ChEBI" id="CHEBI:64479"/>
        <dbReference type="ChEBI" id="CHEBI:78449"/>
        <dbReference type="ChEBI" id="CHEBI:78477"/>
        <dbReference type="ChEBI" id="CHEBI:78478"/>
    </reaction>
    <physiologicalReaction direction="left-to-right" evidence="18">
        <dbReference type="Rhea" id="RHEA:41901"/>
    </physiologicalReaction>
</comment>
<comment type="catalytic activity">
    <reaction evidence="6">
        <text>(3R)-hydroxyhexanoyl-[ACP] = (2E)-hexenoyl-[ACP] + H2O</text>
        <dbReference type="Rhea" id="RHEA:41828"/>
        <dbReference type="Rhea" id="RHEA-COMP:9630"/>
        <dbReference type="Rhea" id="RHEA-COMP:9631"/>
        <dbReference type="ChEBI" id="CHEBI:15377"/>
        <dbReference type="ChEBI" id="CHEBI:78457"/>
        <dbReference type="ChEBI" id="CHEBI:78458"/>
    </reaction>
    <physiologicalReaction direction="left-to-right" evidence="6">
        <dbReference type="Rhea" id="RHEA:41829"/>
    </physiologicalReaction>
</comment>
<comment type="catalytic activity">
    <reaction evidence="32">
        <text>holo-[ACP] + acetyl-CoA = acetyl-[ACP] + CoA</text>
        <dbReference type="Rhea" id="RHEA:41788"/>
        <dbReference type="Rhea" id="RHEA-COMP:9621"/>
        <dbReference type="Rhea" id="RHEA-COMP:9685"/>
        <dbReference type="ChEBI" id="CHEBI:57287"/>
        <dbReference type="ChEBI" id="CHEBI:57288"/>
        <dbReference type="ChEBI" id="CHEBI:64479"/>
        <dbReference type="ChEBI" id="CHEBI:78446"/>
        <dbReference type="EC" id="2.3.1.38"/>
    </reaction>
    <physiologicalReaction direction="left-to-right" evidence="32">
        <dbReference type="Rhea" id="RHEA:41789"/>
    </physiologicalReaction>
</comment>
<comment type="catalytic activity">
    <reaction evidence="19">
        <text>(2E)-butenoyl-[ACP] + NADPH + H(+) = butanoyl-[ACP] + NADP(+)</text>
        <dbReference type="Rhea" id="RHEA:41812"/>
        <dbReference type="Rhea" id="RHEA-COMP:9627"/>
        <dbReference type="Rhea" id="RHEA-COMP:9628"/>
        <dbReference type="ChEBI" id="CHEBI:15378"/>
        <dbReference type="ChEBI" id="CHEBI:57783"/>
        <dbReference type="ChEBI" id="CHEBI:58349"/>
        <dbReference type="ChEBI" id="CHEBI:78453"/>
        <dbReference type="ChEBI" id="CHEBI:78454"/>
    </reaction>
    <physiologicalReaction direction="left-to-right" evidence="19">
        <dbReference type="Rhea" id="RHEA:41813"/>
    </physiologicalReaction>
</comment>
<comment type="function">
    <text evidence="13">Fatty acid synthetase is a multifunctional enzyme that catalyzes the de novo biosynthesis of long-chain saturated fatty acids starting from acetyl-CoA and malonyl-CoA in the presence of NADPH. This multifunctional protein contains 7 catalytic activities and a site for the binding of the prosthetic group 4'-phosphopantetheine of the acyl carrier protein ([ACP]) domain.</text>
</comment>
<evidence type="ECO:0000256" key="9">
    <source>
        <dbReference type="ARBA" id="ARBA00023398"/>
    </source>
</evidence>
<keyword evidence="45" id="KW-1185">Reference proteome</keyword>
<comment type="catalytic activity">
    <reaction evidence="23">
        <text>3-oxobutanoyl-[ACP] + NADPH + H(+) = (3R)-hydroxybutanoyl-[ACP] + NADP(+)</text>
        <dbReference type="Rhea" id="RHEA:41804"/>
        <dbReference type="Rhea" id="RHEA-COMP:9625"/>
        <dbReference type="Rhea" id="RHEA-COMP:9626"/>
        <dbReference type="ChEBI" id="CHEBI:15378"/>
        <dbReference type="ChEBI" id="CHEBI:57783"/>
        <dbReference type="ChEBI" id="CHEBI:58349"/>
        <dbReference type="ChEBI" id="CHEBI:78450"/>
        <dbReference type="ChEBI" id="CHEBI:78451"/>
    </reaction>
    <physiologicalReaction direction="left-to-right" evidence="23">
        <dbReference type="Rhea" id="RHEA:41805"/>
    </physiologicalReaction>
</comment>
<comment type="catalytic activity">
    <reaction evidence="28">
        <text>(2E)-octenoyl-[ACP] + NADPH + H(+) = octanoyl-[ACP] + NADP(+)</text>
        <dbReference type="Rhea" id="RHEA:41848"/>
        <dbReference type="Rhea" id="RHEA-COMP:9635"/>
        <dbReference type="Rhea" id="RHEA-COMP:9636"/>
        <dbReference type="ChEBI" id="CHEBI:15378"/>
        <dbReference type="ChEBI" id="CHEBI:57783"/>
        <dbReference type="ChEBI" id="CHEBI:58349"/>
        <dbReference type="ChEBI" id="CHEBI:78462"/>
        <dbReference type="ChEBI" id="CHEBI:78463"/>
    </reaction>
    <physiologicalReaction direction="left-to-right" evidence="28">
        <dbReference type="Rhea" id="RHEA:41849"/>
    </physiologicalReaction>
</comment>
<evidence type="ECO:0000256" key="38">
    <source>
        <dbReference type="ARBA" id="ARBA00049263"/>
    </source>
</evidence>
<dbReference type="GO" id="GO:0004313">
    <property type="term" value="F:[acyl-carrier-protein] S-acetyltransferase activity"/>
    <property type="evidence" value="ECO:0007669"/>
    <property type="project" value="UniProtKB-EC"/>
</dbReference>
<dbReference type="Gene3D" id="3.40.47.10">
    <property type="match status" value="1"/>
</dbReference>
<evidence type="ECO:0000256" key="35">
    <source>
        <dbReference type="ARBA" id="ARBA00049019"/>
    </source>
</evidence>
<comment type="catalytic activity">
    <reaction evidence="39">
        <text>3-oxohexadecanoyl-[ACP] + NADPH + H(+) = (3R)-hydroxyhexadecanoyl-[ACP] + NADP(+)</text>
        <dbReference type="Rhea" id="RHEA:41904"/>
        <dbReference type="Rhea" id="RHEA-COMP:9649"/>
        <dbReference type="Rhea" id="RHEA-COMP:9650"/>
        <dbReference type="ChEBI" id="CHEBI:15378"/>
        <dbReference type="ChEBI" id="CHEBI:57783"/>
        <dbReference type="ChEBI" id="CHEBI:58349"/>
        <dbReference type="ChEBI" id="CHEBI:78478"/>
        <dbReference type="ChEBI" id="CHEBI:78480"/>
    </reaction>
    <physiologicalReaction direction="left-to-right" evidence="39">
        <dbReference type="Rhea" id="RHEA:41905"/>
    </physiologicalReaction>
</comment>
<evidence type="ECO:0000256" key="32">
    <source>
        <dbReference type="ARBA" id="ARBA00048691"/>
    </source>
</evidence>
<evidence type="ECO:0000256" key="39">
    <source>
        <dbReference type="ARBA" id="ARBA00049414"/>
    </source>
</evidence>
<comment type="catalytic activity">
    <reaction evidence="31">
        <text>a 2,3-saturated acyl-[ACP] + NADP(+) = a (2E)-enoyl-[ACP] + NADPH + H(+)</text>
        <dbReference type="Rhea" id="RHEA:22564"/>
        <dbReference type="Rhea" id="RHEA-COMP:9925"/>
        <dbReference type="Rhea" id="RHEA-COMP:9926"/>
        <dbReference type="ChEBI" id="CHEBI:15378"/>
        <dbReference type="ChEBI" id="CHEBI:57783"/>
        <dbReference type="ChEBI" id="CHEBI:58349"/>
        <dbReference type="ChEBI" id="CHEBI:78784"/>
        <dbReference type="ChEBI" id="CHEBI:78785"/>
        <dbReference type="EC" id="1.3.1.39"/>
    </reaction>
    <physiologicalReaction direction="right-to-left" evidence="31">
        <dbReference type="Rhea" id="RHEA:22566"/>
    </physiologicalReaction>
</comment>
<comment type="catalytic activity">
    <reaction evidence="10">
        <text>(3R)-hydroxyoctadecanoyl-[ACP] = (2E)-octadecenoyl-[ACP] + H2O</text>
        <dbReference type="Rhea" id="RHEA:41924"/>
        <dbReference type="Rhea" id="RHEA-COMP:9654"/>
        <dbReference type="Rhea" id="RHEA-COMP:9655"/>
        <dbReference type="ChEBI" id="CHEBI:15377"/>
        <dbReference type="ChEBI" id="CHEBI:78488"/>
        <dbReference type="ChEBI" id="CHEBI:78489"/>
    </reaction>
    <physiologicalReaction direction="left-to-right" evidence="10">
        <dbReference type="Rhea" id="RHEA:41925"/>
    </physiologicalReaction>
</comment>
<dbReference type="Pfam" id="PF02801">
    <property type="entry name" value="Ketoacyl-synt_C"/>
    <property type="match status" value="1"/>
</dbReference>
<evidence type="ECO:0000256" key="36">
    <source>
        <dbReference type="ARBA" id="ARBA00049109"/>
    </source>
</evidence>
<feature type="domain" description="Ketosynthase family 3 (KS3)" evidence="44">
    <location>
        <begin position="11"/>
        <end position="417"/>
    </location>
</feature>
<comment type="catalytic activity">
    <reaction evidence="21">
        <text>(2E)-hexadecenoyl-[ACP] + NADPH + H(+) = hexadecanoyl-[ACP] + NADP(+)</text>
        <dbReference type="Rhea" id="RHEA:41912"/>
        <dbReference type="Rhea" id="RHEA-COMP:9651"/>
        <dbReference type="Rhea" id="RHEA-COMP:9652"/>
        <dbReference type="ChEBI" id="CHEBI:15378"/>
        <dbReference type="ChEBI" id="CHEBI:57783"/>
        <dbReference type="ChEBI" id="CHEBI:58349"/>
        <dbReference type="ChEBI" id="CHEBI:78481"/>
        <dbReference type="ChEBI" id="CHEBI:78483"/>
    </reaction>
    <physiologicalReaction direction="left-to-right" evidence="21">
        <dbReference type="Rhea" id="RHEA:41913"/>
    </physiologicalReaction>
</comment>
<evidence type="ECO:0000256" key="43">
    <source>
        <dbReference type="ARBA" id="ARBA00049533"/>
    </source>
</evidence>
<dbReference type="InterPro" id="IPR016036">
    <property type="entry name" value="Malonyl_transacylase_ACP-bd"/>
</dbReference>
<comment type="catalytic activity">
    <reaction evidence="14">
        <text>3-oxooctadecanoyl-[ACP] + NADPH + H(+) = (3R)-hydroxyoctadecanoyl-[ACP] + NADP(+)</text>
        <dbReference type="Rhea" id="RHEA:41920"/>
        <dbReference type="Rhea" id="RHEA-COMP:9653"/>
        <dbReference type="Rhea" id="RHEA-COMP:9654"/>
        <dbReference type="ChEBI" id="CHEBI:15378"/>
        <dbReference type="ChEBI" id="CHEBI:57783"/>
        <dbReference type="ChEBI" id="CHEBI:58349"/>
        <dbReference type="ChEBI" id="CHEBI:78487"/>
        <dbReference type="ChEBI" id="CHEBI:78488"/>
    </reaction>
    <physiologicalReaction direction="left-to-right" evidence="14">
        <dbReference type="Rhea" id="RHEA:41921"/>
    </physiologicalReaction>
</comment>
<dbReference type="GO" id="GO:0004315">
    <property type="term" value="F:3-oxoacyl-[acyl-carrier-protein] synthase activity"/>
    <property type="evidence" value="ECO:0007669"/>
    <property type="project" value="UniProtKB-EC"/>
</dbReference>
<evidence type="ECO:0000256" key="17">
    <source>
        <dbReference type="ARBA" id="ARBA00047440"/>
    </source>
</evidence>
<dbReference type="Gene3D" id="3.90.180.10">
    <property type="entry name" value="Medium-chain alcohol dehydrogenases, catalytic domain"/>
    <property type="match status" value="1"/>
</dbReference>
<dbReference type="PANTHER" id="PTHR43775:SF23">
    <property type="entry name" value="FATTY ACID SYNTHASE 3"/>
    <property type="match status" value="1"/>
</dbReference>
<dbReference type="OrthoDB" id="329835at2759"/>
<comment type="catalytic activity">
    <reaction evidence="36">
        <text>decanoyl-[ACP] + malonyl-[ACP] + H(+) = 3-oxododecanoyl-[ACP] + holo-[ACP] + CO2</text>
        <dbReference type="Rhea" id="RHEA:41868"/>
        <dbReference type="Rhea" id="RHEA-COMP:9623"/>
        <dbReference type="Rhea" id="RHEA-COMP:9640"/>
        <dbReference type="Rhea" id="RHEA-COMP:9641"/>
        <dbReference type="Rhea" id="RHEA-COMP:9685"/>
        <dbReference type="ChEBI" id="CHEBI:15378"/>
        <dbReference type="ChEBI" id="CHEBI:16526"/>
        <dbReference type="ChEBI" id="CHEBI:64479"/>
        <dbReference type="ChEBI" id="CHEBI:78449"/>
        <dbReference type="ChEBI" id="CHEBI:78468"/>
        <dbReference type="ChEBI" id="CHEBI:78469"/>
    </reaction>
    <physiologicalReaction direction="left-to-right" evidence="36">
        <dbReference type="Rhea" id="RHEA:41869"/>
    </physiologicalReaction>
</comment>
<dbReference type="GO" id="GO:0141148">
    <property type="term" value="F:enoyl-[acyl-carrier-protein] reductase (NADPH) activity"/>
    <property type="evidence" value="ECO:0007669"/>
    <property type="project" value="UniProtKB-EC"/>
</dbReference>
<evidence type="ECO:0000256" key="4">
    <source>
        <dbReference type="ARBA" id="ARBA00023332"/>
    </source>
</evidence>
<comment type="catalytic activity">
    <reaction evidence="43">
        <text>octanoyl-[ACP] + malonyl-[ACP] + H(+) = 3-oxodecanoyl-[ACP] + holo-[ACP] + CO2</text>
        <dbReference type="Rhea" id="RHEA:41852"/>
        <dbReference type="Rhea" id="RHEA-COMP:9623"/>
        <dbReference type="Rhea" id="RHEA-COMP:9636"/>
        <dbReference type="Rhea" id="RHEA-COMP:9637"/>
        <dbReference type="Rhea" id="RHEA-COMP:9685"/>
        <dbReference type="ChEBI" id="CHEBI:15378"/>
        <dbReference type="ChEBI" id="CHEBI:16526"/>
        <dbReference type="ChEBI" id="CHEBI:64479"/>
        <dbReference type="ChEBI" id="CHEBI:78449"/>
        <dbReference type="ChEBI" id="CHEBI:78463"/>
        <dbReference type="ChEBI" id="CHEBI:78464"/>
    </reaction>
    <physiologicalReaction direction="left-to-right" evidence="43">
        <dbReference type="Rhea" id="RHEA:41853"/>
    </physiologicalReaction>
</comment>
<comment type="catalytic activity">
    <reaction evidence="20">
        <text>dodecanoyl-[ACP] + malonyl-[ACP] + H(+) = 3-oxotetradecanoyl-[ACP] + holo-[ACP] + CO2</text>
        <dbReference type="Rhea" id="RHEA:41884"/>
        <dbReference type="Rhea" id="RHEA-COMP:9623"/>
        <dbReference type="Rhea" id="RHEA-COMP:9644"/>
        <dbReference type="Rhea" id="RHEA-COMP:9645"/>
        <dbReference type="Rhea" id="RHEA-COMP:9685"/>
        <dbReference type="ChEBI" id="CHEBI:15378"/>
        <dbReference type="ChEBI" id="CHEBI:16526"/>
        <dbReference type="ChEBI" id="CHEBI:64479"/>
        <dbReference type="ChEBI" id="CHEBI:65264"/>
        <dbReference type="ChEBI" id="CHEBI:78449"/>
        <dbReference type="ChEBI" id="CHEBI:78473"/>
    </reaction>
    <physiologicalReaction direction="left-to-right" evidence="20">
        <dbReference type="Rhea" id="RHEA:41885"/>
    </physiologicalReaction>
</comment>
<dbReference type="InterPro" id="IPR029058">
    <property type="entry name" value="AB_hydrolase_fold"/>
</dbReference>
<dbReference type="InterPro" id="IPR014031">
    <property type="entry name" value="Ketoacyl_synth_C"/>
</dbReference>
<evidence type="ECO:0000256" key="24">
    <source>
        <dbReference type="ARBA" id="ARBA00047961"/>
    </source>
</evidence>
<comment type="catalytic activity">
    <reaction evidence="9">
        <text>(3R)-hydroxytetradecanoyl-[ACP] = (2E)-tetradecenoyl-[ACP] + H2O</text>
        <dbReference type="Rhea" id="RHEA:41892"/>
        <dbReference type="Rhea" id="RHEA-COMP:9646"/>
        <dbReference type="Rhea" id="RHEA-COMP:9647"/>
        <dbReference type="ChEBI" id="CHEBI:15377"/>
        <dbReference type="ChEBI" id="CHEBI:78474"/>
        <dbReference type="ChEBI" id="CHEBI:78475"/>
    </reaction>
    <physiologicalReaction direction="left-to-right" evidence="9">
        <dbReference type="Rhea" id="RHEA:41893"/>
    </physiologicalReaction>
</comment>
<dbReference type="GO" id="GO:0004316">
    <property type="term" value="F:3-oxoacyl-[acyl-carrier-protein] reductase (NADPH) activity"/>
    <property type="evidence" value="ECO:0007669"/>
    <property type="project" value="UniProtKB-EC"/>
</dbReference>
<dbReference type="PANTHER" id="PTHR43775">
    <property type="entry name" value="FATTY ACID SYNTHASE"/>
    <property type="match status" value="1"/>
</dbReference>
<comment type="catalytic activity">
    <reaction evidence="8">
        <text>a (3R)-hydroxyacyl-[ACP] = a (2E)-enoyl-[ACP] + H2O</text>
        <dbReference type="Rhea" id="RHEA:13097"/>
        <dbReference type="Rhea" id="RHEA-COMP:9925"/>
        <dbReference type="Rhea" id="RHEA-COMP:9945"/>
        <dbReference type="ChEBI" id="CHEBI:15377"/>
        <dbReference type="ChEBI" id="CHEBI:78784"/>
        <dbReference type="ChEBI" id="CHEBI:78827"/>
        <dbReference type="EC" id="4.2.1.59"/>
    </reaction>
    <physiologicalReaction direction="left-to-right" evidence="8">
        <dbReference type="Rhea" id="RHEA:13098"/>
    </physiologicalReaction>
</comment>
<dbReference type="GO" id="GO:0016297">
    <property type="term" value="F:fatty acyl-[ACP] hydrolase activity"/>
    <property type="evidence" value="ECO:0007669"/>
    <property type="project" value="UniProtKB-EC"/>
</dbReference>
<dbReference type="Pfam" id="PF00975">
    <property type="entry name" value="Thioesterase"/>
    <property type="match status" value="1"/>
</dbReference>
<comment type="catalytic activity">
    <reaction evidence="38">
        <text>3-oxododecanoyl-[ACP] + NADPH + H(+) = (3R)-hydroxydodecanoyl-[ACP] + NADP(+)</text>
        <dbReference type="Rhea" id="RHEA:41872"/>
        <dbReference type="Rhea" id="RHEA-COMP:9641"/>
        <dbReference type="Rhea" id="RHEA-COMP:9642"/>
        <dbReference type="ChEBI" id="CHEBI:15378"/>
        <dbReference type="ChEBI" id="CHEBI:57783"/>
        <dbReference type="ChEBI" id="CHEBI:58349"/>
        <dbReference type="ChEBI" id="CHEBI:78469"/>
        <dbReference type="ChEBI" id="CHEBI:78470"/>
    </reaction>
    <physiologicalReaction direction="left-to-right" evidence="38">
        <dbReference type="Rhea" id="RHEA:41873"/>
    </physiologicalReaction>
</comment>
<evidence type="ECO:0000256" key="13">
    <source>
        <dbReference type="ARBA" id="ARBA00023442"/>
    </source>
</evidence>
<dbReference type="Gene3D" id="3.30.70.3290">
    <property type="match status" value="1"/>
</dbReference>
<comment type="catalytic activity">
    <reaction evidence="27">
        <text>tetradecanoyl-[ACP] + H2O = tetradecanoate + holo-[ACP] + H(+)</text>
        <dbReference type="Rhea" id="RHEA:30123"/>
        <dbReference type="Rhea" id="RHEA-COMP:9648"/>
        <dbReference type="Rhea" id="RHEA-COMP:9685"/>
        <dbReference type="ChEBI" id="CHEBI:15377"/>
        <dbReference type="ChEBI" id="CHEBI:15378"/>
        <dbReference type="ChEBI" id="CHEBI:30807"/>
        <dbReference type="ChEBI" id="CHEBI:64479"/>
        <dbReference type="ChEBI" id="CHEBI:78477"/>
        <dbReference type="EC" id="3.1.2.14"/>
    </reaction>
    <physiologicalReaction direction="left-to-right" evidence="27">
        <dbReference type="Rhea" id="RHEA:30124"/>
    </physiologicalReaction>
</comment>
<evidence type="ECO:0000256" key="8">
    <source>
        <dbReference type="ARBA" id="ARBA00023394"/>
    </source>
</evidence>
<comment type="catalytic activity">
    <reaction evidence="34">
        <text>3-oxotetradecanoyl-[ACP] + NADPH + H(+) = (3R)-hydroxytetradecanoyl-[ACP] + NADP(+)</text>
        <dbReference type="Rhea" id="RHEA:41888"/>
        <dbReference type="Rhea" id="RHEA-COMP:9645"/>
        <dbReference type="Rhea" id="RHEA-COMP:9646"/>
        <dbReference type="ChEBI" id="CHEBI:15378"/>
        <dbReference type="ChEBI" id="CHEBI:57783"/>
        <dbReference type="ChEBI" id="CHEBI:58349"/>
        <dbReference type="ChEBI" id="CHEBI:78473"/>
        <dbReference type="ChEBI" id="CHEBI:78474"/>
    </reaction>
    <physiologicalReaction direction="left-to-right" evidence="34">
        <dbReference type="Rhea" id="RHEA:41889"/>
    </physiologicalReaction>
</comment>
<dbReference type="SUPFAM" id="SSF52151">
    <property type="entry name" value="FabD/lysophospholipase-like"/>
    <property type="match status" value="1"/>
</dbReference>
<evidence type="ECO:0000256" key="2">
    <source>
        <dbReference type="ARBA" id="ARBA00022799"/>
    </source>
</evidence>
<evidence type="ECO:0000256" key="7">
    <source>
        <dbReference type="ARBA" id="ARBA00023388"/>
    </source>
</evidence>
<dbReference type="Proteomes" id="UP000694846">
    <property type="component" value="Unplaced"/>
</dbReference>
<dbReference type="InterPro" id="IPR036291">
    <property type="entry name" value="NAD(P)-bd_dom_sf"/>
</dbReference>
<dbReference type="SMART" id="SM00827">
    <property type="entry name" value="PKS_AT"/>
    <property type="match status" value="1"/>
</dbReference>
<evidence type="ECO:0000256" key="26">
    <source>
        <dbReference type="ARBA" id="ARBA00048281"/>
    </source>
</evidence>
<dbReference type="CDD" id="cd00833">
    <property type="entry name" value="PKS"/>
    <property type="match status" value="1"/>
</dbReference>
<dbReference type="InterPro" id="IPR014043">
    <property type="entry name" value="Acyl_transferase_dom"/>
</dbReference>
<dbReference type="Pfam" id="PF00698">
    <property type="entry name" value="Acyl_transf_1"/>
    <property type="match status" value="1"/>
</dbReference>
<comment type="catalytic activity">
    <reaction evidence="4">
        <text>(3R)-hydroxyoctanoyl-[ACP] = (2E)-octenoyl-[ACP] + H2O</text>
        <dbReference type="Rhea" id="RHEA:41844"/>
        <dbReference type="Rhea" id="RHEA-COMP:9634"/>
        <dbReference type="Rhea" id="RHEA-COMP:9635"/>
        <dbReference type="ChEBI" id="CHEBI:15377"/>
        <dbReference type="ChEBI" id="CHEBI:78461"/>
        <dbReference type="ChEBI" id="CHEBI:78462"/>
    </reaction>
    <physiologicalReaction direction="left-to-right" evidence="4">
        <dbReference type="Rhea" id="RHEA:41845"/>
    </physiologicalReaction>
</comment>
<dbReference type="InterPro" id="IPR042104">
    <property type="entry name" value="PKS_dehydratase_sf"/>
</dbReference>
<dbReference type="SUPFAM" id="SSF53901">
    <property type="entry name" value="Thiolase-like"/>
    <property type="match status" value="2"/>
</dbReference>
<dbReference type="GO" id="GO:0004312">
    <property type="term" value="F:fatty acid synthase activity"/>
    <property type="evidence" value="ECO:0007669"/>
    <property type="project" value="UniProtKB-EC"/>
</dbReference>
<dbReference type="InterPro" id="IPR020843">
    <property type="entry name" value="ER"/>
</dbReference>
<comment type="catalytic activity">
    <reaction evidence="11">
        <text>(3R)-hydroxyhexadecanoyl-[ACP] = (2E)-hexadecenoyl-[ACP] + H2O</text>
        <dbReference type="Rhea" id="RHEA:41908"/>
        <dbReference type="Rhea" id="RHEA-COMP:9650"/>
        <dbReference type="Rhea" id="RHEA-COMP:9651"/>
        <dbReference type="ChEBI" id="CHEBI:15377"/>
        <dbReference type="ChEBI" id="CHEBI:78480"/>
        <dbReference type="ChEBI" id="CHEBI:78481"/>
    </reaction>
    <physiologicalReaction direction="left-to-right" evidence="11">
        <dbReference type="Rhea" id="RHEA:41909"/>
    </physiologicalReaction>
</comment>
<dbReference type="SMART" id="SM00825">
    <property type="entry name" value="PKS_KS"/>
    <property type="match status" value="1"/>
</dbReference>
<dbReference type="SUPFAM" id="SSF53474">
    <property type="entry name" value="alpha/beta-Hydrolases"/>
    <property type="match status" value="1"/>
</dbReference>
<comment type="catalytic activity">
    <reaction evidence="26">
        <text>(2E)-dodecenoyl-[ACP] + NADPH + H(+) = dodecanoyl-[ACP] + NADP(+)</text>
        <dbReference type="Rhea" id="RHEA:41880"/>
        <dbReference type="Rhea" id="RHEA-COMP:9643"/>
        <dbReference type="Rhea" id="RHEA-COMP:9644"/>
        <dbReference type="ChEBI" id="CHEBI:15378"/>
        <dbReference type="ChEBI" id="CHEBI:57783"/>
        <dbReference type="ChEBI" id="CHEBI:58349"/>
        <dbReference type="ChEBI" id="CHEBI:65264"/>
        <dbReference type="ChEBI" id="CHEBI:78472"/>
    </reaction>
    <physiologicalReaction direction="left-to-right" evidence="26">
        <dbReference type="Rhea" id="RHEA:41881"/>
    </physiologicalReaction>
</comment>